<evidence type="ECO:0000259" key="2">
    <source>
        <dbReference type="Pfam" id="PF07683"/>
    </source>
</evidence>
<dbReference type="EMBL" id="JBHLUU010000027">
    <property type="protein sequence ID" value="MFC0475470.1"/>
    <property type="molecule type" value="Genomic_DNA"/>
</dbReference>
<dbReference type="SUPFAM" id="SSF90002">
    <property type="entry name" value="Hypothetical protein YjiA, C-terminal domain"/>
    <property type="match status" value="1"/>
</dbReference>
<dbReference type="InterPro" id="IPR003495">
    <property type="entry name" value="CobW/HypB/UreG_nucleotide-bd"/>
</dbReference>
<feature type="domain" description="CobW/HypB/UreG nucleotide-binding" evidence="1">
    <location>
        <begin position="5"/>
        <end position="183"/>
    </location>
</feature>
<name>A0ABV6KQ89_9BACI</name>
<dbReference type="CDD" id="cd03112">
    <property type="entry name" value="CobW-like"/>
    <property type="match status" value="1"/>
</dbReference>
<dbReference type="Proteomes" id="UP001589738">
    <property type="component" value="Unassembled WGS sequence"/>
</dbReference>
<dbReference type="PANTHER" id="PTHR13748">
    <property type="entry name" value="COBW-RELATED"/>
    <property type="match status" value="1"/>
</dbReference>
<dbReference type="Gene3D" id="3.40.50.300">
    <property type="entry name" value="P-loop containing nucleotide triphosphate hydrolases"/>
    <property type="match status" value="1"/>
</dbReference>
<protein>
    <submittedName>
        <fullName evidence="3">CobW family GTP-binding protein</fullName>
    </submittedName>
</protein>
<reference evidence="3 4" key="1">
    <citation type="submission" date="2024-09" db="EMBL/GenBank/DDBJ databases">
        <authorList>
            <person name="Sun Q."/>
            <person name="Mori K."/>
        </authorList>
    </citation>
    <scope>NUCLEOTIDE SEQUENCE [LARGE SCALE GENOMIC DNA]</scope>
    <source>
        <strain evidence="3 4">CGMCC 1.9126</strain>
    </source>
</reference>
<dbReference type="InterPro" id="IPR051316">
    <property type="entry name" value="Zinc-reg_GTPase_activator"/>
</dbReference>
<dbReference type="Pfam" id="PF07683">
    <property type="entry name" value="CobW_C"/>
    <property type="match status" value="1"/>
</dbReference>
<gene>
    <name evidence="3" type="ORF">ACFFHF_09430</name>
</gene>
<organism evidence="3 4">
    <name type="scientific">Robertmurraya beringensis</name>
    <dbReference type="NCBI Taxonomy" id="641660"/>
    <lineage>
        <taxon>Bacteria</taxon>
        <taxon>Bacillati</taxon>
        <taxon>Bacillota</taxon>
        <taxon>Bacilli</taxon>
        <taxon>Bacillales</taxon>
        <taxon>Bacillaceae</taxon>
        <taxon>Robertmurraya</taxon>
    </lineage>
</organism>
<sequence>MDRIPVILLSGFLGSGKTTLLTQILDQSKQEGLNVGILINEIGQVDIDGHIIADKHSTSVETILDGCVCCSKKSEIIKSFEILLKTKPDVIYVELTGVAEPHEVIMEMEKKEIIAKVYLNKVVTVVDALNLNSNMNHPVLRHTCEKQLSIADLVIVNKMDLIDSFLVEELRRMINKMNPSAELTFTSYSQIQLEQLFLANSFIEEKKSTFGRIEDDPMGLSFNYLSTVAVPIPFPVTKRFIENYLESLKPNLVRAKGFVLLEEGDMYLVQLAGNQISWELFQNGENYHSIVLIGVDLVSTEAVEKLANQAGLMVEELLMKAN</sequence>
<dbReference type="RefSeq" id="WP_160547549.1">
    <property type="nucleotide sequence ID" value="NZ_JBHLUU010000027.1"/>
</dbReference>
<comment type="caution">
    <text evidence="3">The sequence shown here is derived from an EMBL/GenBank/DDBJ whole genome shotgun (WGS) entry which is preliminary data.</text>
</comment>
<evidence type="ECO:0000313" key="4">
    <source>
        <dbReference type="Proteomes" id="UP001589738"/>
    </source>
</evidence>
<dbReference type="InterPro" id="IPR011629">
    <property type="entry name" value="CobW-like_C"/>
</dbReference>
<keyword evidence="4" id="KW-1185">Reference proteome</keyword>
<evidence type="ECO:0000259" key="1">
    <source>
        <dbReference type="Pfam" id="PF02492"/>
    </source>
</evidence>
<dbReference type="InterPro" id="IPR027417">
    <property type="entry name" value="P-loop_NTPase"/>
</dbReference>
<proteinExistence type="predicted"/>
<feature type="domain" description="CobW C-terminal" evidence="2">
    <location>
        <begin position="233"/>
        <end position="307"/>
    </location>
</feature>
<dbReference type="Pfam" id="PF02492">
    <property type="entry name" value="cobW"/>
    <property type="match status" value="1"/>
</dbReference>
<evidence type="ECO:0000313" key="3">
    <source>
        <dbReference type="EMBL" id="MFC0475470.1"/>
    </source>
</evidence>
<accession>A0ABV6KQ89</accession>
<dbReference type="SUPFAM" id="SSF52540">
    <property type="entry name" value="P-loop containing nucleoside triphosphate hydrolases"/>
    <property type="match status" value="1"/>
</dbReference>